<evidence type="ECO:0000313" key="5">
    <source>
        <dbReference type="EMBL" id="EDV92884.1"/>
    </source>
</evidence>
<dbReference type="HOGENOM" id="CLU_321665_0_0_1"/>
<dbReference type="GO" id="GO:0015631">
    <property type="term" value="F:tubulin binding"/>
    <property type="evidence" value="ECO:0007669"/>
    <property type="project" value="TreeGrafter"/>
</dbReference>
<feature type="domain" description="Centromere protein J C-terminal" evidence="4">
    <location>
        <begin position="808"/>
        <end position="840"/>
    </location>
</feature>
<comment type="similarity">
    <text evidence="1">Belongs to the TCP10 family.</text>
</comment>
<dbReference type="STRING" id="7222.B4JHX6"/>
<dbReference type="InterPro" id="IPR009852">
    <property type="entry name" value="CENPJ_C_dom"/>
</dbReference>
<organism evidence="6">
    <name type="scientific">Drosophila grimshawi</name>
    <name type="common">Hawaiian fruit fly</name>
    <name type="synonym">Idiomyia grimshawi</name>
    <dbReference type="NCBI Taxonomy" id="7222"/>
    <lineage>
        <taxon>Eukaryota</taxon>
        <taxon>Metazoa</taxon>
        <taxon>Ecdysozoa</taxon>
        <taxon>Arthropoda</taxon>
        <taxon>Hexapoda</taxon>
        <taxon>Insecta</taxon>
        <taxon>Pterygota</taxon>
        <taxon>Neoptera</taxon>
        <taxon>Endopterygota</taxon>
        <taxon>Diptera</taxon>
        <taxon>Brachycera</taxon>
        <taxon>Muscomorpha</taxon>
        <taxon>Ephydroidea</taxon>
        <taxon>Drosophilidae</taxon>
        <taxon>Drosophila</taxon>
        <taxon>Hawaiian Drosophila</taxon>
    </lineage>
</organism>
<feature type="region of interest" description="Disordered" evidence="3">
    <location>
        <begin position="221"/>
        <end position="248"/>
    </location>
</feature>
<dbReference type="Proteomes" id="UP000001070">
    <property type="component" value="Unassembled WGS sequence"/>
</dbReference>
<dbReference type="FunFam" id="2.60.450.20:FF:000002">
    <property type="entry name" value="Spindle assembly abnormal 4"/>
    <property type="match status" value="1"/>
</dbReference>
<evidence type="ECO:0000259" key="4">
    <source>
        <dbReference type="Pfam" id="PF07202"/>
    </source>
</evidence>
<dbReference type="GO" id="GO:0060271">
    <property type="term" value="P:cilium assembly"/>
    <property type="evidence" value="ECO:0007669"/>
    <property type="project" value="TreeGrafter"/>
</dbReference>
<dbReference type="AlphaFoldDB" id="B4JHX6"/>
<feature type="compositionally biased region" description="Basic and acidic residues" evidence="3">
    <location>
        <begin position="90"/>
        <end position="99"/>
    </location>
</feature>
<feature type="domain" description="Centromere protein J C-terminal" evidence="4">
    <location>
        <begin position="885"/>
        <end position="913"/>
    </location>
</feature>
<feature type="region of interest" description="Disordered" evidence="3">
    <location>
        <begin position="648"/>
        <end position="742"/>
    </location>
</feature>
<dbReference type="PANTHER" id="PTHR10331:SF6">
    <property type="entry name" value="SPINDLE ASSEMBLY ABNORMAL 4"/>
    <property type="match status" value="1"/>
</dbReference>
<feature type="coiled-coil region" evidence="2">
    <location>
        <begin position="466"/>
        <end position="500"/>
    </location>
</feature>
<dbReference type="PhylomeDB" id="B4JHX6"/>
<keyword evidence="2" id="KW-0175">Coiled coil</keyword>
<dbReference type="GO" id="GO:0061511">
    <property type="term" value="P:centriole elongation"/>
    <property type="evidence" value="ECO:0007669"/>
    <property type="project" value="TreeGrafter"/>
</dbReference>
<dbReference type="Pfam" id="PF07202">
    <property type="entry name" value="Tcp10_C"/>
    <property type="match status" value="3"/>
</dbReference>
<keyword evidence="6" id="KW-1185">Reference proteome</keyword>
<feature type="compositionally biased region" description="Low complexity" evidence="3">
    <location>
        <begin position="230"/>
        <end position="245"/>
    </location>
</feature>
<feature type="coiled-coil region" evidence="2">
    <location>
        <begin position="537"/>
        <end position="639"/>
    </location>
</feature>
<dbReference type="InterPro" id="IPR026581">
    <property type="entry name" value="TCP10L/CENPJ"/>
</dbReference>
<feature type="region of interest" description="Disordered" evidence="3">
    <location>
        <begin position="73"/>
        <end position="107"/>
    </location>
</feature>
<evidence type="ECO:0000256" key="2">
    <source>
        <dbReference type="SAM" id="Coils"/>
    </source>
</evidence>
<dbReference type="KEGG" id="dgr:6564082"/>
<gene>
    <name evidence="5" type="primary">Dgri\GH19008</name>
    <name evidence="5" type="ORF">Dgri_GH19008</name>
</gene>
<proteinExistence type="inferred from homology"/>
<dbReference type="Gene3D" id="2.60.450.20">
    <property type="match status" value="1"/>
</dbReference>
<dbReference type="InParanoid" id="B4JHX6"/>
<evidence type="ECO:0000256" key="1">
    <source>
        <dbReference type="ARBA" id="ARBA00005627"/>
    </source>
</evidence>
<dbReference type="OrthoDB" id="10252174at2759"/>
<dbReference type="SMR" id="B4JHX6"/>
<feature type="domain" description="Centromere protein J C-terminal" evidence="4">
    <location>
        <begin position="848"/>
        <end position="880"/>
    </location>
</feature>
<feature type="compositionally biased region" description="Polar residues" evidence="3">
    <location>
        <begin position="700"/>
        <end position="712"/>
    </location>
</feature>
<reference evidence="5 6" key="1">
    <citation type="journal article" date="2007" name="Nature">
        <title>Evolution of genes and genomes on the Drosophila phylogeny.</title>
        <authorList>
            <consortium name="Drosophila 12 Genomes Consortium"/>
            <person name="Clark A.G."/>
            <person name="Eisen M.B."/>
            <person name="Smith D.R."/>
            <person name="Bergman C.M."/>
            <person name="Oliver B."/>
            <person name="Markow T.A."/>
            <person name="Kaufman T.C."/>
            <person name="Kellis M."/>
            <person name="Gelbart W."/>
            <person name="Iyer V.N."/>
            <person name="Pollard D.A."/>
            <person name="Sackton T.B."/>
            <person name="Larracuente A.M."/>
            <person name="Singh N.D."/>
            <person name="Abad J.P."/>
            <person name="Abt D.N."/>
            <person name="Adryan B."/>
            <person name="Aguade M."/>
            <person name="Akashi H."/>
            <person name="Anderson W.W."/>
            <person name="Aquadro C.F."/>
            <person name="Ardell D.H."/>
            <person name="Arguello R."/>
            <person name="Artieri C.G."/>
            <person name="Barbash D.A."/>
            <person name="Barker D."/>
            <person name="Barsanti P."/>
            <person name="Batterham P."/>
            <person name="Batzoglou S."/>
            <person name="Begun D."/>
            <person name="Bhutkar A."/>
            <person name="Blanco E."/>
            <person name="Bosak S.A."/>
            <person name="Bradley R.K."/>
            <person name="Brand A.D."/>
            <person name="Brent M.R."/>
            <person name="Brooks A.N."/>
            <person name="Brown R.H."/>
            <person name="Butlin R.K."/>
            <person name="Caggese C."/>
            <person name="Calvi B.R."/>
            <person name="Bernardo de Carvalho A."/>
            <person name="Caspi A."/>
            <person name="Castrezana S."/>
            <person name="Celniker S.E."/>
            <person name="Chang J.L."/>
            <person name="Chapple C."/>
            <person name="Chatterji S."/>
            <person name="Chinwalla A."/>
            <person name="Civetta A."/>
            <person name="Clifton S.W."/>
            <person name="Comeron J.M."/>
            <person name="Costello J.C."/>
            <person name="Coyne J.A."/>
            <person name="Daub J."/>
            <person name="David R.G."/>
            <person name="Delcher A.L."/>
            <person name="Delehaunty K."/>
            <person name="Do C.B."/>
            <person name="Ebling H."/>
            <person name="Edwards K."/>
            <person name="Eickbush T."/>
            <person name="Evans J.D."/>
            <person name="Filipski A."/>
            <person name="Findeiss S."/>
            <person name="Freyhult E."/>
            <person name="Fulton L."/>
            <person name="Fulton R."/>
            <person name="Garcia A.C."/>
            <person name="Gardiner A."/>
            <person name="Garfield D.A."/>
            <person name="Garvin B.E."/>
            <person name="Gibson G."/>
            <person name="Gilbert D."/>
            <person name="Gnerre S."/>
            <person name="Godfrey J."/>
            <person name="Good R."/>
            <person name="Gotea V."/>
            <person name="Gravely B."/>
            <person name="Greenberg A.J."/>
            <person name="Griffiths-Jones S."/>
            <person name="Gross S."/>
            <person name="Guigo R."/>
            <person name="Gustafson E.A."/>
            <person name="Haerty W."/>
            <person name="Hahn M.W."/>
            <person name="Halligan D.L."/>
            <person name="Halpern A.L."/>
            <person name="Halter G.M."/>
            <person name="Han M.V."/>
            <person name="Heger A."/>
            <person name="Hillier L."/>
            <person name="Hinrichs A.S."/>
            <person name="Holmes I."/>
            <person name="Hoskins R.A."/>
            <person name="Hubisz M.J."/>
            <person name="Hultmark D."/>
            <person name="Huntley M.A."/>
            <person name="Jaffe D.B."/>
            <person name="Jagadeeshan S."/>
            <person name="Jeck W.R."/>
            <person name="Johnson J."/>
            <person name="Jones C.D."/>
            <person name="Jordan W.C."/>
            <person name="Karpen G.H."/>
            <person name="Kataoka E."/>
            <person name="Keightley P.D."/>
            <person name="Kheradpour P."/>
            <person name="Kirkness E.F."/>
            <person name="Koerich L.B."/>
            <person name="Kristiansen K."/>
            <person name="Kudrna D."/>
            <person name="Kulathinal R.J."/>
            <person name="Kumar S."/>
            <person name="Kwok R."/>
            <person name="Lander E."/>
            <person name="Langley C.H."/>
            <person name="Lapoint R."/>
            <person name="Lazzaro B.P."/>
            <person name="Lee S.J."/>
            <person name="Levesque L."/>
            <person name="Li R."/>
            <person name="Lin C.F."/>
            <person name="Lin M.F."/>
            <person name="Lindblad-Toh K."/>
            <person name="Llopart A."/>
            <person name="Long M."/>
            <person name="Low L."/>
            <person name="Lozovsky E."/>
            <person name="Lu J."/>
            <person name="Luo M."/>
            <person name="Machado C.A."/>
            <person name="Makalowski W."/>
            <person name="Marzo M."/>
            <person name="Matsuda M."/>
            <person name="Matzkin L."/>
            <person name="McAllister B."/>
            <person name="McBride C.S."/>
            <person name="McKernan B."/>
            <person name="McKernan K."/>
            <person name="Mendez-Lago M."/>
            <person name="Minx P."/>
            <person name="Mollenhauer M.U."/>
            <person name="Montooth K."/>
            <person name="Mount S.M."/>
            <person name="Mu X."/>
            <person name="Myers E."/>
            <person name="Negre B."/>
            <person name="Newfeld S."/>
            <person name="Nielsen R."/>
            <person name="Noor M.A."/>
            <person name="O'Grady P."/>
            <person name="Pachter L."/>
            <person name="Papaceit M."/>
            <person name="Parisi M.J."/>
            <person name="Parisi M."/>
            <person name="Parts L."/>
            <person name="Pedersen J.S."/>
            <person name="Pesole G."/>
            <person name="Phillippy A.M."/>
            <person name="Ponting C.P."/>
            <person name="Pop M."/>
            <person name="Porcelli D."/>
            <person name="Powell J.R."/>
            <person name="Prohaska S."/>
            <person name="Pruitt K."/>
            <person name="Puig M."/>
            <person name="Quesneville H."/>
            <person name="Ram K.R."/>
            <person name="Rand D."/>
            <person name="Rasmussen M.D."/>
            <person name="Reed L.K."/>
            <person name="Reenan R."/>
            <person name="Reily A."/>
            <person name="Remington K.A."/>
            <person name="Rieger T.T."/>
            <person name="Ritchie M.G."/>
            <person name="Robin C."/>
            <person name="Rogers Y.H."/>
            <person name="Rohde C."/>
            <person name="Rozas J."/>
            <person name="Rubenfield M.J."/>
            <person name="Ruiz A."/>
            <person name="Russo S."/>
            <person name="Salzberg S.L."/>
            <person name="Sanchez-Gracia A."/>
            <person name="Saranga D.J."/>
            <person name="Sato H."/>
            <person name="Schaeffer S.W."/>
            <person name="Schatz M.C."/>
            <person name="Schlenke T."/>
            <person name="Schwartz R."/>
            <person name="Segarra C."/>
            <person name="Singh R.S."/>
            <person name="Sirot L."/>
            <person name="Sirota M."/>
            <person name="Sisneros N.B."/>
            <person name="Smith C.D."/>
            <person name="Smith T.F."/>
            <person name="Spieth J."/>
            <person name="Stage D.E."/>
            <person name="Stark A."/>
            <person name="Stephan W."/>
            <person name="Strausberg R.L."/>
            <person name="Strempel S."/>
            <person name="Sturgill D."/>
            <person name="Sutton G."/>
            <person name="Sutton G.G."/>
            <person name="Tao W."/>
            <person name="Teichmann S."/>
            <person name="Tobari Y.N."/>
            <person name="Tomimura Y."/>
            <person name="Tsolas J.M."/>
            <person name="Valente V.L."/>
            <person name="Venter E."/>
            <person name="Venter J.C."/>
            <person name="Vicario S."/>
            <person name="Vieira F.G."/>
            <person name="Vilella A.J."/>
            <person name="Villasante A."/>
            <person name="Walenz B."/>
            <person name="Wang J."/>
            <person name="Wasserman M."/>
            <person name="Watts T."/>
            <person name="Wilson D."/>
            <person name="Wilson R.K."/>
            <person name="Wing R.A."/>
            <person name="Wolfner M.F."/>
            <person name="Wong A."/>
            <person name="Wong G.K."/>
            <person name="Wu C.I."/>
            <person name="Wu G."/>
            <person name="Yamamoto D."/>
            <person name="Yang H.P."/>
            <person name="Yang S.P."/>
            <person name="Yorke J.A."/>
            <person name="Yoshida K."/>
            <person name="Zdobnov E."/>
            <person name="Zhang P."/>
            <person name="Zhang Y."/>
            <person name="Zimin A.V."/>
            <person name="Baldwin J."/>
            <person name="Abdouelleil A."/>
            <person name="Abdulkadir J."/>
            <person name="Abebe A."/>
            <person name="Abera B."/>
            <person name="Abreu J."/>
            <person name="Acer S.C."/>
            <person name="Aftuck L."/>
            <person name="Alexander A."/>
            <person name="An P."/>
            <person name="Anderson E."/>
            <person name="Anderson S."/>
            <person name="Arachi H."/>
            <person name="Azer M."/>
            <person name="Bachantsang P."/>
            <person name="Barry A."/>
            <person name="Bayul T."/>
            <person name="Berlin A."/>
            <person name="Bessette D."/>
            <person name="Bloom T."/>
            <person name="Blye J."/>
            <person name="Boguslavskiy L."/>
            <person name="Bonnet C."/>
            <person name="Boukhgalter B."/>
            <person name="Bourzgui I."/>
            <person name="Brown A."/>
            <person name="Cahill P."/>
            <person name="Channer S."/>
            <person name="Cheshatsang Y."/>
            <person name="Chuda L."/>
            <person name="Citroen M."/>
            <person name="Collymore A."/>
            <person name="Cooke P."/>
            <person name="Costello M."/>
            <person name="D'Aco K."/>
            <person name="Daza R."/>
            <person name="De Haan G."/>
            <person name="DeGray S."/>
            <person name="DeMaso C."/>
            <person name="Dhargay N."/>
            <person name="Dooley K."/>
            <person name="Dooley E."/>
            <person name="Doricent M."/>
            <person name="Dorje P."/>
            <person name="Dorjee K."/>
            <person name="Dupes A."/>
            <person name="Elong R."/>
            <person name="Falk J."/>
            <person name="Farina A."/>
            <person name="Faro S."/>
            <person name="Ferguson D."/>
            <person name="Fisher S."/>
            <person name="Foley C.D."/>
            <person name="Franke A."/>
            <person name="Friedrich D."/>
            <person name="Gadbois L."/>
            <person name="Gearin G."/>
            <person name="Gearin C.R."/>
            <person name="Giannoukos G."/>
            <person name="Goode T."/>
            <person name="Graham J."/>
            <person name="Grandbois E."/>
            <person name="Grewal S."/>
            <person name="Gyaltsen K."/>
            <person name="Hafez N."/>
            <person name="Hagos B."/>
            <person name="Hall J."/>
            <person name="Henson C."/>
            <person name="Hollinger A."/>
            <person name="Honan T."/>
            <person name="Huard M.D."/>
            <person name="Hughes L."/>
            <person name="Hurhula B."/>
            <person name="Husby M.E."/>
            <person name="Kamat A."/>
            <person name="Kanga B."/>
            <person name="Kashin S."/>
            <person name="Khazanovich D."/>
            <person name="Kisner P."/>
            <person name="Lance K."/>
            <person name="Lara M."/>
            <person name="Lee W."/>
            <person name="Lennon N."/>
            <person name="Letendre F."/>
            <person name="LeVine R."/>
            <person name="Lipovsky A."/>
            <person name="Liu X."/>
            <person name="Liu J."/>
            <person name="Liu S."/>
            <person name="Lokyitsang T."/>
            <person name="Lokyitsang Y."/>
            <person name="Lubonja R."/>
            <person name="Lui A."/>
            <person name="MacDonald P."/>
            <person name="Magnisalis V."/>
            <person name="Maru K."/>
            <person name="Matthews C."/>
            <person name="McCusker W."/>
            <person name="McDonough S."/>
            <person name="Mehta T."/>
            <person name="Meldrim J."/>
            <person name="Meneus L."/>
            <person name="Mihai O."/>
            <person name="Mihalev A."/>
            <person name="Mihova T."/>
            <person name="Mittelman R."/>
            <person name="Mlenga V."/>
            <person name="Montmayeur A."/>
            <person name="Mulrain L."/>
            <person name="Navidi A."/>
            <person name="Naylor J."/>
            <person name="Negash T."/>
            <person name="Nguyen T."/>
            <person name="Nguyen N."/>
            <person name="Nicol R."/>
            <person name="Norbu C."/>
            <person name="Norbu N."/>
            <person name="Novod N."/>
            <person name="O'Neill B."/>
            <person name="Osman S."/>
            <person name="Markiewicz E."/>
            <person name="Oyono O.L."/>
            <person name="Patti C."/>
            <person name="Phunkhang P."/>
            <person name="Pierre F."/>
            <person name="Priest M."/>
            <person name="Raghuraman S."/>
            <person name="Rege F."/>
            <person name="Reyes R."/>
            <person name="Rise C."/>
            <person name="Rogov P."/>
            <person name="Ross K."/>
            <person name="Ryan E."/>
            <person name="Settipalli S."/>
            <person name="Shea T."/>
            <person name="Sherpa N."/>
            <person name="Shi L."/>
            <person name="Shih D."/>
            <person name="Sparrow T."/>
            <person name="Spaulding J."/>
            <person name="Stalker J."/>
            <person name="Stange-Thomann N."/>
            <person name="Stavropoulos S."/>
            <person name="Stone C."/>
            <person name="Strader C."/>
            <person name="Tesfaye S."/>
            <person name="Thomson T."/>
            <person name="Thoulutsang Y."/>
            <person name="Thoulutsang D."/>
            <person name="Topham K."/>
            <person name="Topping I."/>
            <person name="Tsamla T."/>
            <person name="Vassiliev H."/>
            <person name="Vo A."/>
            <person name="Wangchuk T."/>
            <person name="Wangdi T."/>
            <person name="Weiand M."/>
            <person name="Wilkinson J."/>
            <person name="Wilson A."/>
            <person name="Yadav S."/>
            <person name="Young G."/>
            <person name="Yu Q."/>
            <person name="Zembek L."/>
            <person name="Zhong D."/>
            <person name="Zimmer A."/>
            <person name="Zwirko Z."/>
            <person name="Jaffe D.B."/>
            <person name="Alvarez P."/>
            <person name="Brockman W."/>
            <person name="Butler J."/>
            <person name="Chin C."/>
            <person name="Gnerre S."/>
            <person name="Grabherr M."/>
            <person name="Kleber M."/>
            <person name="Mauceli E."/>
            <person name="MacCallum I."/>
        </authorList>
    </citation>
    <scope>NUCLEOTIDE SEQUENCE [LARGE SCALE GENOMIC DNA]</scope>
    <source>
        <strain evidence="6">Tucson 15287-2541.00</strain>
    </source>
</reference>
<dbReference type="GO" id="GO:0005813">
    <property type="term" value="C:centrosome"/>
    <property type="evidence" value="ECO:0007669"/>
    <property type="project" value="TreeGrafter"/>
</dbReference>
<dbReference type="InterPro" id="IPR047002">
    <property type="entry name" value="Tcp10_C_sf"/>
</dbReference>
<dbReference type="eggNOG" id="ENOG502QQR0">
    <property type="taxonomic scope" value="Eukaryota"/>
</dbReference>
<dbReference type="EMBL" id="CH916369">
    <property type="protein sequence ID" value="EDV92884.1"/>
    <property type="molecule type" value="Genomic_DNA"/>
</dbReference>
<evidence type="ECO:0000256" key="3">
    <source>
        <dbReference type="SAM" id="MobiDB-lite"/>
    </source>
</evidence>
<dbReference type="GO" id="GO:0005814">
    <property type="term" value="C:centriole"/>
    <property type="evidence" value="ECO:0007669"/>
    <property type="project" value="TreeGrafter"/>
</dbReference>
<evidence type="ECO:0000313" key="6">
    <source>
        <dbReference type="Proteomes" id="UP000001070"/>
    </source>
</evidence>
<sequence length="930" mass="106955">MNESEENIIDVPAQQDISTRLAALNRWQEEQKRLLEERQNNQRLLLGLEQRNMYEMLGLLHKDLKTMDIRDMSDNDEQEQEEQQASSIEMPRHADHEQEQEQEENNNINEEGFQLTEIATGANGPRSVKPKRAFLRRGEGLKQRFKVDPDKLRLDNLPRYKFANAHPQLRTMPTPGKPPQKRSILKTHKEPRTTPAQPPQAQLSLKEQRFQQLLMNAKNVCSSTPDLKSSHASSSSNTNTNTSISPKVRFVEQNEKGQTADDEQSSTEASSTAALTNVCWAKVLNTQQIHPPVLHRRTAQICVENDENVSIFELLEQKAREGNIDMNSSCIRTFMARKEQRRHADAADDSDQIMVTQQLREMRLQPDVAEIIEEEHDAEDEVNSTLTLTPLRLGDGRTQVRVRFSDSNDTHEYSDETTLQDATNVQLFEEFKTALFQALEQRKLQHPTTTATATTTKTTISEEPLTQELQIQANLVRKRLQELETEIATFKEQNAQLLLLKQQHELDKANSAQEHQEAMDRVHDEKIKAEIYLHDERMKIEEERRKCEQQMRMQKSNINTKEKRELAALKQEVEALQQQLKQKEQTHVAAQARLRAQLRATEKEQRGYQDEIELLGRENKRLEQELVKLTRDSNSKMLQEINRNIARLAPKLEPAQKNTDENGKRQSKSIGDVLQEKATKQRSVASRRHSCNRSSRRKSQPPNESYASSSSGELDEVVIPSPPAAKKASPVPGTHGNSSNSEFKREIVNADGSKDIWYPNGNLKKISCDGMSVRMLYFNKDIKETDIRGGTVKYYYAETNTWHTTYLDGLEILEFPNGQTEHRKKDGTIEIHFPNNSIKIVDPSDAEKLEEWRYADGTHLVQLRSGDKILHMPNGQKEIHTKLNKRREYPDGTVKLVYPDGSQETRYSNGRVRLKDKDGKLIMDTDYAKY</sequence>
<name>B4JHX6_DROGR</name>
<dbReference type="PANTHER" id="PTHR10331">
    <property type="entry name" value="T COMPLEX PROTEIN 10"/>
    <property type="match status" value="1"/>
</dbReference>
<protein>
    <submittedName>
        <fullName evidence="5">GH19008</fullName>
    </submittedName>
</protein>
<accession>B4JHX6</accession>
<feature type="compositionally biased region" description="Basic residues" evidence="3">
    <location>
        <begin position="685"/>
        <end position="699"/>
    </location>
</feature>
<dbReference type="FunCoup" id="B4JHX6">
    <property type="interactions" value="47"/>
</dbReference>
<dbReference type="OMA" id="GVCWAKV"/>